<evidence type="ECO:0000313" key="1">
    <source>
        <dbReference type="EMBL" id="MDR6242016.1"/>
    </source>
</evidence>
<dbReference type="EMBL" id="JAVDQD010000016">
    <property type="protein sequence ID" value="MDR6242016.1"/>
    <property type="molecule type" value="Genomic_DNA"/>
</dbReference>
<dbReference type="AlphaFoldDB" id="A0AAE3XQ73"/>
<name>A0AAE3XQ73_9BACT</name>
<evidence type="ECO:0000313" key="2">
    <source>
        <dbReference type="Proteomes" id="UP001185092"/>
    </source>
</evidence>
<dbReference type="RefSeq" id="WP_309943312.1">
    <property type="nucleotide sequence ID" value="NZ_AP025307.1"/>
</dbReference>
<reference evidence="1" key="1">
    <citation type="submission" date="2023-07" db="EMBL/GenBank/DDBJ databases">
        <title>Genomic Encyclopedia of Type Strains, Phase IV (KMG-IV): sequencing the most valuable type-strain genomes for metagenomic binning, comparative biology and taxonomic classification.</title>
        <authorList>
            <person name="Goeker M."/>
        </authorList>
    </citation>
    <scope>NUCLEOTIDE SEQUENCE</scope>
    <source>
        <strain evidence="1">DSM 26174</strain>
    </source>
</reference>
<comment type="caution">
    <text evidence="1">The sequence shown here is derived from an EMBL/GenBank/DDBJ whole genome shotgun (WGS) entry which is preliminary data.</text>
</comment>
<gene>
    <name evidence="1" type="ORF">HNQ88_005103</name>
</gene>
<organism evidence="1 2">
    <name type="scientific">Aureibacter tunicatorum</name>
    <dbReference type="NCBI Taxonomy" id="866807"/>
    <lineage>
        <taxon>Bacteria</taxon>
        <taxon>Pseudomonadati</taxon>
        <taxon>Bacteroidota</taxon>
        <taxon>Cytophagia</taxon>
        <taxon>Cytophagales</taxon>
        <taxon>Persicobacteraceae</taxon>
        <taxon>Aureibacter</taxon>
    </lineage>
</organism>
<keyword evidence="2" id="KW-1185">Reference proteome</keyword>
<sequence>MNKVSILIIIMMTICMSCGTDNLSPNEYIEYVERKDGDFKEKFTGEEYTLEIFHTPKEYLALKDSIVKGKSYFKSLESYGNMMYFNMTLKSNDGNDLLKRHAKDAQEVQRKVYYFSYDIKKDISLIFDGEIYPCEMFHFERSYDLKKDERNMIVGFYINEKPEGKASVRLSSTFMDFEAYADIIMNNSVKLKI</sequence>
<proteinExistence type="predicted"/>
<protein>
    <submittedName>
        <fullName evidence="1">Uncharacterized protein</fullName>
    </submittedName>
</protein>
<accession>A0AAE3XQ73</accession>
<dbReference type="Proteomes" id="UP001185092">
    <property type="component" value="Unassembled WGS sequence"/>
</dbReference>